<feature type="domain" description="ABC transmembrane type-1" evidence="6">
    <location>
        <begin position="79"/>
        <end position="291"/>
    </location>
</feature>
<evidence type="ECO:0000256" key="5">
    <source>
        <dbReference type="SAM" id="MobiDB-lite"/>
    </source>
</evidence>
<dbReference type="PANTHER" id="PTHR24221">
    <property type="entry name" value="ATP-BINDING CASSETTE SUB-FAMILY B"/>
    <property type="match status" value="1"/>
</dbReference>
<evidence type="ECO:0000313" key="7">
    <source>
        <dbReference type="EMBL" id="KAD3336360.1"/>
    </source>
</evidence>
<evidence type="ECO:0000256" key="3">
    <source>
        <dbReference type="ARBA" id="ARBA00022989"/>
    </source>
</evidence>
<evidence type="ECO:0000256" key="4">
    <source>
        <dbReference type="ARBA" id="ARBA00023136"/>
    </source>
</evidence>
<dbReference type="PROSITE" id="PS50929">
    <property type="entry name" value="ABC_TM1F"/>
    <property type="match status" value="1"/>
</dbReference>
<protein>
    <recommendedName>
        <fullName evidence="6">ABC transmembrane type-1 domain-containing protein</fullName>
    </recommendedName>
</protein>
<dbReference type="InterPro" id="IPR011527">
    <property type="entry name" value="ABC1_TM_dom"/>
</dbReference>
<gene>
    <name evidence="7" type="ORF">E3N88_31879</name>
</gene>
<accession>A0A5N6M6X4</accession>
<dbReference type="InterPro" id="IPR036640">
    <property type="entry name" value="ABC1_TM_sf"/>
</dbReference>
<dbReference type="CDD" id="cd07346">
    <property type="entry name" value="ABC_6TM_exporters"/>
    <property type="match status" value="1"/>
</dbReference>
<feature type="region of interest" description="Disordered" evidence="5">
    <location>
        <begin position="403"/>
        <end position="433"/>
    </location>
</feature>
<dbReference type="GO" id="GO:0005524">
    <property type="term" value="F:ATP binding"/>
    <property type="evidence" value="ECO:0007669"/>
    <property type="project" value="InterPro"/>
</dbReference>
<reference evidence="7 8" key="1">
    <citation type="submission" date="2019-05" db="EMBL/GenBank/DDBJ databases">
        <title>Mikania micrantha, genome provides insights into the molecular mechanism of rapid growth.</title>
        <authorList>
            <person name="Liu B."/>
        </authorList>
    </citation>
    <scope>NUCLEOTIDE SEQUENCE [LARGE SCALE GENOMIC DNA]</scope>
    <source>
        <strain evidence="7">NLD-2019</strain>
        <tissue evidence="7">Leaf</tissue>
    </source>
</reference>
<feature type="compositionally biased region" description="Basic and acidic residues" evidence="5">
    <location>
        <begin position="408"/>
        <end position="425"/>
    </location>
</feature>
<evidence type="ECO:0000313" key="8">
    <source>
        <dbReference type="Proteomes" id="UP000326396"/>
    </source>
</evidence>
<dbReference type="OrthoDB" id="6500128at2759"/>
<dbReference type="GO" id="GO:0016020">
    <property type="term" value="C:membrane"/>
    <property type="evidence" value="ECO:0007669"/>
    <property type="project" value="UniProtKB-SubCell"/>
</dbReference>
<keyword evidence="3" id="KW-1133">Transmembrane helix</keyword>
<name>A0A5N6M6X4_9ASTR</name>
<comment type="subcellular location">
    <subcellularLocation>
        <location evidence="1">Membrane</location>
        <topology evidence="1">Multi-pass membrane protein</topology>
    </subcellularLocation>
</comment>
<evidence type="ECO:0000256" key="1">
    <source>
        <dbReference type="ARBA" id="ARBA00004141"/>
    </source>
</evidence>
<comment type="caution">
    <text evidence="7">The sequence shown here is derived from an EMBL/GenBank/DDBJ whole genome shotgun (WGS) entry which is preliminary data.</text>
</comment>
<keyword evidence="4" id="KW-0472">Membrane</keyword>
<dbReference type="AlphaFoldDB" id="A0A5N6M6X4"/>
<organism evidence="7 8">
    <name type="scientific">Mikania micrantha</name>
    <name type="common">bitter vine</name>
    <dbReference type="NCBI Taxonomy" id="192012"/>
    <lineage>
        <taxon>Eukaryota</taxon>
        <taxon>Viridiplantae</taxon>
        <taxon>Streptophyta</taxon>
        <taxon>Embryophyta</taxon>
        <taxon>Tracheophyta</taxon>
        <taxon>Spermatophyta</taxon>
        <taxon>Magnoliopsida</taxon>
        <taxon>eudicotyledons</taxon>
        <taxon>Gunneridae</taxon>
        <taxon>Pentapetalae</taxon>
        <taxon>asterids</taxon>
        <taxon>campanulids</taxon>
        <taxon>Asterales</taxon>
        <taxon>Asteraceae</taxon>
        <taxon>Asteroideae</taxon>
        <taxon>Heliantheae alliance</taxon>
        <taxon>Eupatorieae</taxon>
        <taxon>Mikania</taxon>
    </lineage>
</organism>
<dbReference type="Proteomes" id="UP000326396">
    <property type="component" value="Linkage Group LG6"/>
</dbReference>
<dbReference type="Gene3D" id="1.20.1560.10">
    <property type="entry name" value="ABC transporter type 1, transmembrane domain"/>
    <property type="match status" value="1"/>
</dbReference>
<keyword evidence="2" id="KW-0812">Transmembrane</keyword>
<proteinExistence type="predicted"/>
<sequence length="433" mass="47812">MILLIPPSYSSSSSFPNFKSRISNRLNLITTTNPHFTKRNHLKPHRFNSISCSLNLSPSLDSIKPYVQSEWKTIVNGWICSAVSVYSLSRIVPRVGRLSGVTSVGRLRRECVVIGVLFLVRLVSNYFQQSLLWEAALRSVYRIRVCVFERVLQRDLGFFEGGSGKSVGDVAYRITAEASDTADTIYALLNVVVPSSLQLFAMATQMVVISPVLSLASALVISMMAMVSAYFGEELREISNKANLSIAAVSAYLNEVLPAVLFVKANNAEYNECMRFKKLAHDDLYKRLNKKKNEDIGTTNSAINFIRSATCDIYWLIRDYKRFFKCNFIHNFTGSLDRTNSGRQTLPSRSIEGRGRSIEQDKPSLTALEGVAVEGEGESCGGVNGGGASTKRRGGVVVAVEDAGESWPQRREGGGLVVADREGEKGSNLNFEE</sequence>
<evidence type="ECO:0000259" key="6">
    <source>
        <dbReference type="PROSITE" id="PS50929"/>
    </source>
</evidence>
<dbReference type="EMBL" id="SZYD01000016">
    <property type="protein sequence ID" value="KAD3336360.1"/>
    <property type="molecule type" value="Genomic_DNA"/>
</dbReference>
<keyword evidence="8" id="KW-1185">Reference proteome</keyword>
<dbReference type="PANTHER" id="PTHR24221:SF630">
    <property type="entry name" value="ABC TRANSPORTER B FAMILY MEMBER 29, CHLOROPLASTIC"/>
    <property type="match status" value="1"/>
</dbReference>
<dbReference type="GO" id="GO:0140359">
    <property type="term" value="F:ABC-type transporter activity"/>
    <property type="evidence" value="ECO:0007669"/>
    <property type="project" value="InterPro"/>
</dbReference>
<dbReference type="SUPFAM" id="SSF90123">
    <property type="entry name" value="ABC transporter transmembrane region"/>
    <property type="match status" value="1"/>
</dbReference>
<dbReference type="Pfam" id="PF00664">
    <property type="entry name" value="ABC_membrane"/>
    <property type="match status" value="1"/>
</dbReference>
<evidence type="ECO:0000256" key="2">
    <source>
        <dbReference type="ARBA" id="ARBA00022692"/>
    </source>
</evidence>
<dbReference type="InterPro" id="IPR039421">
    <property type="entry name" value="Type_1_exporter"/>
</dbReference>